<dbReference type="NCBIfam" id="TIGR03443">
    <property type="entry name" value="alpha_am_amid"/>
    <property type="match status" value="1"/>
</dbReference>
<evidence type="ECO:0000256" key="8">
    <source>
        <dbReference type="ARBA" id="ARBA00022553"/>
    </source>
</evidence>
<dbReference type="InterPro" id="IPR045851">
    <property type="entry name" value="AMP-bd_C_sf"/>
</dbReference>
<comment type="catalytic activity">
    <reaction evidence="15">
        <text>(S)-2-amino-6-oxohexanoate + AMP + diphosphate + NADP(+) = L-2-aminoadipate + ATP + NADPH + H(+)</text>
        <dbReference type="Rhea" id="RHEA:46936"/>
        <dbReference type="ChEBI" id="CHEBI:15378"/>
        <dbReference type="ChEBI" id="CHEBI:30616"/>
        <dbReference type="ChEBI" id="CHEBI:33019"/>
        <dbReference type="ChEBI" id="CHEBI:57783"/>
        <dbReference type="ChEBI" id="CHEBI:58321"/>
        <dbReference type="ChEBI" id="CHEBI:58349"/>
        <dbReference type="ChEBI" id="CHEBI:58672"/>
        <dbReference type="ChEBI" id="CHEBI:456215"/>
        <dbReference type="EC" id="1.2.1.95"/>
    </reaction>
</comment>
<evidence type="ECO:0000256" key="9">
    <source>
        <dbReference type="ARBA" id="ARBA00022605"/>
    </source>
</evidence>
<keyword evidence="11" id="KW-0560">Oxidoreductase</keyword>
<evidence type="ECO:0000256" key="7">
    <source>
        <dbReference type="ARBA" id="ARBA00022450"/>
    </source>
</evidence>
<dbReference type="InterPro" id="IPR020845">
    <property type="entry name" value="AMP-binding_CS"/>
</dbReference>
<name>A0A9P8IAW6_9PEZI</name>
<evidence type="ECO:0000256" key="13">
    <source>
        <dbReference type="ARBA" id="ARBA00031335"/>
    </source>
</evidence>
<evidence type="ECO:0000256" key="11">
    <source>
        <dbReference type="ARBA" id="ARBA00023002"/>
    </source>
</evidence>
<feature type="domain" description="Carrier" evidence="18">
    <location>
        <begin position="635"/>
        <end position="714"/>
    </location>
</feature>
<evidence type="ECO:0000313" key="19">
    <source>
        <dbReference type="EMBL" id="KAH0543946.1"/>
    </source>
</evidence>
<dbReference type="Gene3D" id="1.10.1200.10">
    <property type="entry name" value="ACP-like"/>
    <property type="match status" value="1"/>
</dbReference>
<dbReference type="NCBIfam" id="TIGR01733">
    <property type="entry name" value="AA-adenyl-dom"/>
    <property type="match status" value="1"/>
</dbReference>
<keyword evidence="8" id="KW-0597">Phosphoprotein</keyword>
<accession>A0A9P8IAW6</accession>
<comment type="function">
    <text evidence="2">Catalyzes the activation of alpha-aminoadipate by ATP-dependent adenylation and the reduction of activated alpha-aminoadipate by NADPH. The activated alpha-aminoadipate is bound to the phosphopantheinyl group of the enzyme itself before it is reduced to (S)-2-amino-6-oxohexanoate.</text>
</comment>
<dbReference type="InterPro" id="IPR036291">
    <property type="entry name" value="NAD(P)-bd_dom_sf"/>
</dbReference>
<keyword evidence="12" id="KW-0457">Lysine biosynthesis</keyword>
<dbReference type="SUPFAM" id="SSF56801">
    <property type="entry name" value="Acetyl-CoA synthetase-like"/>
    <property type="match status" value="1"/>
</dbReference>
<evidence type="ECO:0000256" key="6">
    <source>
        <dbReference type="ARBA" id="ARBA00013073"/>
    </source>
</evidence>
<dbReference type="InterPro" id="IPR010071">
    <property type="entry name" value="AA_adenyl_dom"/>
</dbReference>
<evidence type="ECO:0000256" key="4">
    <source>
        <dbReference type="ARBA" id="ARBA00006432"/>
    </source>
</evidence>
<dbReference type="InterPro" id="IPR010080">
    <property type="entry name" value="Thioester_reductase-like_dom"/>
</dbReference>
<dbReference type="InterPro" id="IPR000873">
    <property type="entry name" value="AMP-dep_synth/lig_dom"/>
</dbReference>
<dbReference type="SUPFAM" id="SSF51735">
    <property type="entry name" value="NAD(P)-binding Rossmann-fold domains"/>
    <property type="match status" value="1"/>
</dbReference>
<evidence type="ECO:0000256" key="12">
    <source>
        <dbReference type="ARBA" id="ARBA00023154"/>
    </source>
</evidence>
<sequence>MGSINSPQNRLPDPTADLHWSDFGGAIQDIFTANTQQHPDRLCVVETASHSPQREFTYQQINEASNILAHHLVQSGVEKGEVVMIYAHRGVDLVVCVMGVLKVGATFSVIDPAYPPDRQNIYLDVARPRALIIIRKATQEAGKLTEAVRSFIKENLQLRTEVPDLEIKDDGALLGGIIDGQDVLTPQLPLKVKGPGIVVGPDSTPTLSFTSGSEGRPKGVRGRHFSLAYYFPWMSKQFNLSSSDKFTMLSGIAHDPIQRDIFTPLFLGAQLLVPSKDDIQHERLAEWMRDHSATVTHLTPAMGQILVGGASAEFPSLHHAFFVGDILIKRDCRSLQRLAPNVNIVNMYGTTETQRAVSYFEIPSWNQDPRYLDSMKDIIPAGRGMLNVQLLVVSHENRTRLCEVGEVGEIYVRAGGLAEGYLGSPELTETKFVLNWFVDPQKWVEEDNRQAKRKDEEPWKEFYHGPRDRLYRTGDLGRYMPSGNVECTGRADNQVKIRGFRIELGEIDTNLSQHPIVRENVTLVRRDKDEEPTLVSYIVPDMSKWPVWLKEKGLIEPPGEENMVGMLRRFRALRDDVRDHLRGKLPVYAVPSVFIPLARMPLNPNGKIDKPALPFPEGNELLAAAARRRSSVGGPTLTITEKTLSTIWGSLLPHVTAKMIGPKDSFFDLGGHSILAQQMFFAVRREWRGVDVSMSAVFRSPTLKGFAAEIDRMLDPVTFPTDGSEGLGNHVEGAARPEEEDYATDAQKLADKLPKGFASVCVGKRGLPFPHPPTVFLTGATGFLGAYILRDLLARKPLPIKVIAHTRASDPSAAFERVRKTCQAYGVWSPDWSSRVECVTGNLGDAKLGLNPETWERLTKEVDVVIHNGAWVHWVYPYSNLKPSNVQGTIDALELCAAGRPKQFVFVSSTSVLDTDAFVEKSNRIVRAGGKGISESDDLESSSHGLGTGYGQTKWVGEYLVREAGRRGLRGAIVRPGYITGDSVTGVTNTDDFLIRMAKGCIQLSARPDITNTVNMVPVDLAARLVAASAFFPPVTPLGVVQINSHSRLRFNEYLACFETYGYRVPNVDYPHWRNALEKYVAEGGDKSSDVHALMPLYHFATADLPSSTIAPELDDTNASIAFASDAAWTHDEGNWRIWGVDEETLGIYLAYLIKVGFMPAPTERKGKALPPVELQEGQKEALSIVGGRGSLA</sequence>
<evidence type="ECO:0000256" key="3">
    <source>
        <dbReference type="ARBA" id="ARBA00004827"/>
    </source>
</evidence>
<dbReference type="InterPro" id="IPR042099">
    <property type="entry name" value="ANL_N_sf"/>
</dbReference>
<evidence type="ECO:0000256" key="14">
    <source>
        <dbReference type="ARBA" id="ARBA00032195"/>
    </source>
</evidence>
<evidence type="ECO:0000256" key="17">
    <source>
        <dbReference type="ARBA" id="ARBA00049537"/>
    </source>
</evidence>
<dbReference type="Gene3D" id="3.40.50.720">
    <property type="entry name" value="NAD(P)-binding Rossmann-like Domain"/>
    <property type="match status" value="1"/>
</dbReference>
<dbReference type="GO" id="GO:0004043">
    <property type="term" value="F:L-aminoadipate-semialdehyde dehydrogenase [NAD(P)+] activity"/>
    <property type="evidence" value="ECO:0007669"/>
    <property type="project" value="UniProtKB-EC"/>
</dbReference>
<evidence type="ECO:0000256" key="15">
    <source>
        <dbReference type="ARBA" id="ARBA00048260"/>
    </source>
</evidence>
<dbReference type="InterPro" id="IPR014397">
    <property type="entry name" value="Lys2"/>
</dbReference>
<dbReference type="NCBIfam" id="TIGR01746">
    <property type="entry name" value="Thioester-redct"/>
    <property type="match status" value="1"/>
</dbReference>
<dbReference type="AlphaFoldDB" id="A0A9P8IAW6"/>
<gene>
    <name evidence="19" type="primary">LYS2</name>
    <name evidence="19" type="ORF">FGG08_001847</name>
</gene>
<keyword evidence="10" id="KW-0521">NADP</keyword>
<reference evidence="19" key="1">
    <citation type="submission" date="2021-03" db="EMBL/GenBank/DDBJ databases">
        <title>Comparative genomics and phylogenomic investigation of the class Geoglossomycetes provide insights into ecological specialization and systematics.</title>
        <authorList>
            <person name="Melie T."/>
            <person name="Pirro S."/>
            <person name="Miller A.N."/>
            <person name="Quandt A."/>
        </authorList>
    </citation>
    <scope>NUCLEOTIDE SEQUENCE</scope>
    <source>
        <strain evidence="19">GBOQ0MN5Z8</strain>
    </source>
</reference>
<dbReference type="CDD" id="cd05235">
    <property type="entry name" value="SDR_e1"/>
    <property type="match status" value="1"/>
</dbReference>
<dbReference type="EMBL" id="JAGHQL010000025">
    <property type="protein sequence ID" value="KAH0543946.1"/>
    <property type="molecule type" value="Genomic_DNA"/>
</dbReference>
<dbReference type="GO" id="GO:0031177">
    <property type="term" value="F:phosphopantetheine binding"/>
    <property type="evidence" value="ECO:0007669"/>
    <property type="project" value="InterPro"/>
</dbReference>
<organism evidence="19 20">
    <name type="scientific">Glutinoglossum americanum</name>
    <dbReference type="NCBI Taxonomy" id="1670608"/>
    <lineage>
        <taxon>Eukaryota</taxon>
        <taxon>Fungi</taxon>
        <taxon>Dikarya</taxon>
        <taxon>Ascomycota</taxon>
        <taxon>Pezizomycotina</taxon>
        <taxon>Geoglossomycetes</taxon>
        <taxon>Geoglossales</taxon>
        <taxon>Geoglossaceae</taxon>
        <taxon>Glutinoglossum</taxon>
    </lineage>
</organism>
<dbReference type="PANTHER" id="PTHR44845:SF1">
    <property type="entry name" value="L-2-AMINOADIPATE REDUCTASE"/>
    <property type="match status" value="1"/>
</dbReference>
<dbReference type="EC" id="1.2.1.31" evidence="6"/>
<evidence type="ECO:0000259" key="18">
    <source>
        <dbReference type="PROSITE" id="PS50075"/>
    </source>
</evidence>
<comment type="similarity">
    <text evidence="4">Belongs to the ATP-dependent AMP-binding enzyme family.</text>
</comment>
<protein>
    <recommendedName>
        <fullName evidence="14">Alpha-aminoadipate reductase</fullName>
        <ecNumber evidence="6">1.2.1.31</ecNumber>
        <ecNumber evidence="5">1.2.1.95</ecNumber>
    </recommendedName>
    <alternativeName>
        <fullName evidence="13">L-aminoadipate-semialdehyde dehydrogenase</fullName>
    </alternativeName>
</protein>
<dbReference type="Proteomes" id="UP000698800">
    <property type="component" value="Unassembled WGS sequence"/>
</dbReference>
<dbReference type="FunFam" id="3.40.50.720:FF:000787">
    <property type="entry name" value="L-2-aminoadipate reductase"/>
    <property type="match status" value="1"/>
</dbReference>
<dbReference type="EC" id="1.2.1.95" evidence="5"/>
<dbReference type="SMART" id="SM00823">
    <property type="entry name" value="PKS_PP"/>
    <property type="match status" value="1"/>
</dbReference>
<comment type="pathway">
    <text evidence="3">Amino-acid biosynthesis; L-lysine biosynthesis via AAA pathway; L-lysine from L-alpha-aminoadipate (fungal route): step 1/3.</text>
</comment>
<evidence type="ECO:0000256" key="10">
    <source>
        <dbReference type="ARBA" id="ARBA00022857"/>
    </source>
</evidence>
<comment type="caution">
    <text evidence="19">The sequence shown here is derived from an EMBL/GenBank/DDBJ whole genome shotgun (WGS) entry which is preliminary data.</text>
</comment>
<evidence type="ECO:0000256" key="16">
    <source>
        <dbReference type="ARBA" id="ARBA00048414"/>
    </source>
</evidence>
<comment type="catalytic activity">
    <reaction evidence="16">
        <text>(S)-2-amino-6-oxohexanoate + NAD(+) + H2O = L-2-aminoadipate + NADH + 2 H(+)</text>
        <dbReference type="Rhea" id="RHEA:12308"/>
        <dbReference type="ChEBI" id="CHEBI:15377"/>
        <dbReference type="ChEBI" id="CHEBI:15378"/>
        <dbReference type="ChEBI" id="CHEBI:57540"/>
        <dbReference type="ChEBI" id="CHEBI:57945"/>
        <dbReference type="ChEBI" id="CHEBI:58321"/>
        <dbReference type="ChEBI" id="CHEBI:58672"/>
        <dbReference type="EC" id="1.2.1.31"/>
    </reaction>
</comment>
<evidence type="ECO:0000256" key="1">
    <source>
        <dbReference type="ARBA" id="ARBA00001957"/>
    </source>
</evidence>
<dbReference type="Pfam" id="PF00501">
    <property type="entry name" value="AMP-binding"/>
    <property type="match status" value="1"/>
</dbReference>
<dbReference type="GO" id="GO:0019878">
    <property type="term" value="P:lysine biosynthetic process via aminoadipic acid"/>
    <property type="evidence" value="ECO:0007669"/>
    <property type="project" value="UniProtKB-ARBA"/>
</dbReference>
<evidence type="ECO:0000256" key="2">
    <source>
        <dbReference type="ARBA" id="ARBA00003499"/>
    </source>
</evidence>
<dbReference type="InterPro" id="IPR020806">
    <property type="entry name" value="PKS_PP-bd"/>
</dbReference>
<keyword evidence="20" id="KW-1185">Reference proteome</keyword>
<dbReference type="PROSITE" id="PS00455">
    <property type="entry name" value="AMP_BINDING"/>
    <property type="match status" value="1"/>
</dbReference>
<dbReference type="SUPFAM" id="SSF47336">
    <property type="entry name" value="ACP-like"/>
    <property type="match status" value="1"/>
</dbReference>
<dbReference type="Pfam" id="PF07993">
    <property type="entry name" value="NAD_binding_4"/>
    <property type="match status" value="1"/>
</dbReference>
<comment type="cofactor">
    <cofactor evidence="1">
        <name>pantetheine 4'-phosphate</name>
        <dbReference type="ChEBI" id="CHEBI:47942"/>
    </cofactor>
</comment>
<dbReference type="InterPro" id="IPR036736">
    <property type="entry name" value="ACP-like_sf"/>
</dbReference>
<dbReference type="Gene3D" id="3.30.300.30">
    <property type="match status" value="1"/>
</dbReference>
<proteinExistence type="inferred from homology"/>
<dbReference type="OrthoDB" id="329835at2759"/>
<dbReference type="InterPro" id="IPR013120">
    <property type="entry name" value="FAR_NAD-bd"/>
</dbReference>
<keyword evidence="7" id="KW-0596">Phosphopantetheine</keyword>
<dbReference type="PROSITE" id="PS50075">
    <property type="entry name" value="CARRIER"/>
    <property type="match status" value="1"/>
</dbReference>
<comment type="catalytic activity">
    <reaction evidence="17">
        <text>(S)-2-amino-6-oxohexanoate + NADP(+) + H2O = L-2-aminoadipate + NADPH + 2 H(+)</text>
        <dbReference type="Rhea" id="RHEA:12304"/>
        <dbReference type="ChEBI" id="CHEBI:15377"/>
        <dbReference type="ChEBI" id="CHEBI:15378"/>
        <dbReference type="ChEBI" id="CHEBI:57783"/>
        <dbReference type="ChEBI" id="CHEBI:58321"/>
        <dbReference type="ChEBI" id="CHEBI:58349"/>
        <dbReference type="ChEBI" id="CHEBI:58672"/>
        <dbReference type="EC" id="1.2.1.31"/>
    </reaction>
</comment>
<evidence type="ECO:0000256" key="5">
    <source>
        <dbReference type="ARBA" id="ARBA00012913"/>
    </source>
</evidence>
<dbReference type="PANTHER" id="PTHR44845">
    <property type="entry name" value="CARRIER DOMAIN-CONTAINING PROTEIN"/>
    <property type="match status" value="1"/>
</dbReference>
<dbReference type="Pfam" id="PF00550">
    <property type="entry name" value="PP-binding"/>
    <property type="match status" value="1"/>
</dbReference>
<dbReference type="PIRSF" id="PIRSF001617">
    <property type="entry name" value="Alpha-AR"/>
    <property type="match status" value="1"/>
</dbReference>
<dbReference type="InterPro" id="IPR009081">
    <property type="entry name" value="PP-bd_ACP"/>
</dbReference>
<dbReference type="Gene3D" id="3.40.50.12780">
    <property type="entry name" value="N-terminal domain of ligase-like"/>
    <property type="match status" value="1"/>
</dbReference>
<evidence type="ECO:0000313" key="20">
    <source>
        <dbReference type="Proteomes" id="UP000698800"/>
    </source>
</evidence>
<keyword evidence="9" id="KW-0028">Amino-acid biosynthesis</keyword>